<accession>A0ACC2ULT6</accession>
<dbReference type="Proteomes" id="UP001165960">
    <property type="component" value="Unassembled WGS sequence"/>
</dbReference>
<evidence type="ECO:0000313" key="1">
    <source>
        <dbReference type="EMBL" id="KAJ9087332.1"/>
    </source>
</evidence>
<keyword evidence="2" id="KW-1185">Reference proteome</keyword>
<sequence>MGSEIMFYCFSCKNPAQNFSSNPNSLESSSQVSIKTPRADYASRYSATLNQIESDSKSLPKFDLKARKSIMEEFFEGEDKATTSSYSWVATCKLCRRDNSSTKSRQG</sequence>
<evidence type="ECO:0000313" key="2">
    <source>
        <dbReference type="Proteomes" id="UP001165960"/>
    </source>
</evidence>
<comment type="caution">
    <text evidence="1">The sequence shown here is derived from an EMBL/GenBank/DDBJ whole genome shotgun (WGS) entry which is preliminary data.</text>
</comment>
<gene>
    <name evidence="1" type="ORF">DSO57_1034429</name>
</gene>
<name>A0ACC2ULT6_9FUNG</name>
<protein>
    <submittedName>
        <fullName evidence="1">Uncharacterized protein</fullName>
    </submittedName>
</protein>
<organism evidence="1 2">
    <name type="scientific">Entomophthora muscae</name>
    <dbReference type="NCBI Taxonomy" id="34485"/>
    <lineage>
        <taxon>Eukaryota</taxon>
        <taxon>Fungi</taxon>
        <taxon>Fungi incertae sedis</taxon>
        <taxon>Zoopagomycota</taxon>
        <taxon>Entomophthoromycotina</taxon>
        <taxon>Entomophthoromycetes</taxon>
        <taxon>Entomophthorales</taxon>
        <taxon>Entomophthoraceae</taxon>
        <taxon>Entomophthora</taxon>
    </lineage>
</organism>
<dbReference type="EMBL" id="QTSX02000286">
    <property type="protein sequence ID" value="KAJ9087332.1"/>
    <property type="molecule type" value="Genomic_DNA"/>
</dbReference>
<reference evidence="1" key="1">
    <citation type="submission" date="2022-04" db="EMBL/GenBank/DDBJ databases">
        <title>Genome of the entomopathogenic fungus Entomophthora muscae.</title>
        <authorList>
            <person name="Elya C."/>
            <person name="Lovett B.R."/>
            <person name="Lee E."/>
            <person name="Macias A.M."/>
            <person name="Hajek A.E."/>
            <person name="De Bivort B.L."/>
            <person name="Kasson M.T."/>
            <person name="De Fine Licht H.H."/>
            <person name="Stajich J.E."/>
        </authorList>
    </citation>
    <scope>NUCLEOTIDE SEQUENCE</scope>
    <source>
        <strain evidence="1">Berkeley</strain>
    </source>
</reference>
<proteinExistence type="predicted"/>